<organism evidence="3">
    <name type="scientific">Tanacetum cinerariifolium</name>
    <name type="common">Dalmatian daisy</name>
    <name type="synonym">Chrysanthemum cinerariifolium</name>
    <dbReference type="NCBI Taxonomy" id="118510"/>
    <lineage>
        <taxon>Eukaryota</taxon>
        <taxon>Viridiplantae</taxon>
        <taxon>Streptophyta</taxon>
        <taxon>Embryophyta</taxon>
        <taxon>Tracheophyta</taxon>
        <taxon>Spermatophyta</taxon>
        <taxon>Magnoliopsida</taxon>
        <taxon>eudicotyledons</taxon>
        <taxon>Gunneridae</taxon>
        <taxon>Pentapetalae</taxon>
        <taxon>asterids</taxon>
        <taxon>campanulids</taxon>
        <taxon>Asterales</taxon>
        <taxon>Asteraceae</taxon>
        <taxon>Asteroideae</taxon>
        <taxon>Anthemideae</taxon>
        <taxon>Anthemidinae</taxon>
        <taxon>Tanacetum</taxon>
    </lineage>
</organism>
<feature type="non-terminal residue" evidence="3">
    <location>
        <position position="1"/>
    </location>
</feature>
<reference evidence="3" key="1">
    <citation type="journal article" date="2019" name="Sci. Rep.">
        <title>Draft genome of Tanacetum cinerariifolium, the natural source of mosquito coil.</title>
        <authorList>
            <person name="Yamashiro T."/>
            <person name="Shiraishi A."/>
            <person name="Satake H."/>
            <person name="Nakayama K."/>
        </authorList>
    </citation>
    <scope>NUCLEOTIDE SEQUENCE</scope>
</reference>
<dbReference type="InterPro" id="IPR032567">
    <property type="entry name" value="RTL1-rel"/>
</dbReference>
<dbReference type="Gene3D" id="3.10.10.10">
    <property type="entry name" value="HIV Type 1 Reverse Transcriptase, subunit A, domain 1"/>
    <property type="match status" value="1"/>
</dbReference>
<protein>
    <submittedName>
        <fullName evidence="3">Reverse transcriptase domain-containing protein</fullName>
    </submittedName>
</protein>
<dbReference type="PANTHER" id="PTHR15503">
    <property type="entry name" value="LDOC1 RELATED"/>
    <property type="match status" value="1"/>
</dbReference>
<evidence type="ECO:0000256" key="1">
    <source>
        <dbReference type="SAM" id="MobiDB-lite"/>
    </source>
</evidence>
<dbReference type="EMBL" id="BKCJ010179395">
    <property type="protein sequence ID" value="GEY44835.1"/>
    <property type="molecule type" value="Genomic_DNA"/>
</dbReference>
<accession>A0A699HR72</accession>
<name>A0A699HR72_TANCI</name>
<keyword evidence="3" id="KW-0548">Nucleotidyltransferase</keyword>
<dbReference type="GO" id="GO:0003964">
    <property type="term" value="F:RNA-directed DNA polymerase activity"/>
    <property type="evidence" value="ECO:0007669"/>
    <property type="project" value="UniProtKB-KW"/>
</dbReference>
<gene>
    <name evidence="3" type="ORF">Tci_416809</name>
</gene>
<keyword evidence="3" id="KW-0808">Transferase</keyword>
<feature type="region of interest" description="Disordered" evidence="1">
    <location>
        <begin position="1"/>
        <end position="31"/>
    </location>
</feature>
<keyword evidence="3" id="KW-0695">RNA-directed DNA polymerase</keyword>
<comment type="caution">
    <text evidence="3">The sequence shown here is derived from an EMBL/GenBank/DDBJ whole genome shotgun (WGS) entry which is preliminary data.</text>
</comment>
<dbReference type="AlphaFoldDB" id="A0A699HR72"/>
<evidence type="ECO:0000313" key="3">
    <source>
        <dbReference type="EMBL" id="GEY44835.1"/>
    </source>
</evidence>
<feature type="compositionally biased region" description="Basic and acidic residues" evidence="1">
    <location>
        <begin position="8"/>
        <end position="21"/>
    </location>
</feature>
<evidence type="ECO:0000259" key="2">
    <source>
        <dbReference type="Pfam" id="PF19259"/>
    </source>
</evidence>
<proteinExistence type="predicted"/>
<dbReference type="Pfam" id="PF19259">
    <property type="entry name" value="Ty3_capsid"/>
    <property type="match status" value="1"/>
</dbReference>
<dbReference type="PANTHER" id="PTHR15503:SF45">
    <property type="entry name" value="RNA-DIRECTED DNA POLYMERASE HOMOLOG"/>
    <property type="match status" value="1"/>
</dbReference>
<sequence length="374" mass="42520">VANALVARDADRSRNSEDMHDSGMGARRQAPPAHECTYQDFMKCKPLYFRGTEGVVELTQWFKRMKTVFCISNYTVENQIKFATCTLLESALTWWNSHVTTVGPDVAHAMTRTNLKKKMTNKCCPRGEIKKLEVKLWNQKVKGTDVVSYNQRFQELRLMCARMFPKKSDKIKRYISGLFDTIHESVMPSNPKTMHDNTSRAYTTGFGKKKPYEGSKPMCSKCNYHHDESCAPKCNKCNRVSHLACDCRSPINANTANNHRGTRADGMFLAHVTTKEIEDKSKKKRLKDVPIVRDFLEVFPEDLSGLPLTQLVEFQIDLITGAAPVAQAPYRLAPSEMKELLNQLKELSDKGFIRPSSSPWGALFLYVKKKDGSF</sequence>
<dbReference type="InterPro" id="IPR045358">
    <property type="entry name" value="Ty3_capsid"/>
</dbReference>
<feature type="domain" description="Ty3 transposon capsid-like protein" evidence="2">
    <location>
        <begin position="34"/>
        <end position="204"/>
    </location>
</feature>
<dbReference type="InterPro" id="IPR043502">
    <property type="entry name" value="DNA/RNA_pol_sf"/>
</dbReference>
<dbReference type="SUPFAM" id="SSF56672">
    <property type="entry name" value="DNA/RNA polymerases"/>
    <property type="match status" value="1"/>
</dbReference>